<dbReference type="Pfam" id="PF00071">
    <property type="entry name" value="Ras"/>
    <property type="match status" value="1"/>
</dbReference>
<dbReference type="InterPro" id="IPR027417">
    <property type="entry name" value="P-loop_NTPase"/>
</dbReference>
<dbReference type="CDD" id="cd00154">
    <property type="entry name" value="Rab"/>
    <property type="match status" value="1"/>
</dbReference>
<evidence type="ECO:0000256" key="14">
    <source>
        <dbReference type="ARBA" id="ARBA00023289"/>
    </source>
</evidence>
<dbReference type="OrthoDB" id="413584at2759"/>
<keyword evidence="9" id="KW-0653">Protein transport</keyword>
<dbReference type="EnsemblMetazoa" id="CLYHEMT000774.1">
    <property type="protein sequence ID" value="CLYHEMP000774.1"/>
    <property type="gene ID" value="CLYHEMG000774"/>
</dbReference>
<dbReference type="GeneID" id="136809314"/>
<dbReference type="Gene3D" id="3.40.50.300">
    <property type="entry name" value="P-loop containing nucleotide triphosphate hydrolases"/>
    <property type="match status" value="1"/>
</dbReference>
<keyword evidence="13" id="KW-0449">Lipoprotein</keyword>
<keyword evidence="4" id="KW-0813">Transport</keyword>
<dbReference type="GO" id="GO:0015031">
    <property type="term" value="P:protein transport"/>
    <property type="evidence" value="ECO:0007669"/>
    <property type="project" value="UniProtKB-KW"/>
</dbReference>
<keyword evidence="14" id="KW-0636">Prenylation</keyword>
<keyword evidence="5" id="KW-0479">Metal-binding</keyword>
<keyword evidence="6" id="KW-0547">Nucleotide-binding</keyword>
<proteinExistence type="inferred from homology"/>
<keyword evidence="21" id="KW-1185">Reference proteome</keyword>
<dbReference type="FunFam" id="3.40.50.300:FF:000707">
    <property type="entry name" value="RAB36, member RAS oncogene family"/>
    <property type="match status" value="1"/>
</dbReference>
<reference evidence="20" key="1">
    <citation type="submission" date="2021-01" db="UniProtKB">
        <authorList>
            <consortium name="EnsemblMetazoa"/>
        </authorList>
    </citation>
    <scope>IDENTIFICATION</scope>
</reference>
<keyword evidence="7" id="KW-0378">Hydrolase</keyword>
<dbReference type="SMART" id="SM00176">
    <property type="entry name" value="RAN"/>
    <property type="match status" value="1"/>
</dbReference>
<evidence type="ECO:0000256" key="6">
    <source>
        <dbReference type="ARBA" id="ARBA00022741"/>
    </source>
</evidence>
<dbReference type="GO" id="GO:0005525">
    <property type="term" value="F:GTP binding"/>
    <property type="evidence" value="ECO:0007669"/>
    <property type="project" value="UniProtKB-KW"/>
</dbReference>
<evidence type="ECO:0000256" key="13">
    <source>
        <dbReference type="ARBA" id="ARBA00023288"/>
    </source>
</evidence>
<evidence type="ECO:0000256" key="19">
    <source>
        <dbReference type="SAM" id="MobiDB-lite"/>
    </source>
</evidence>
<comment type="catalytic activity">
    <reaction evidence="16">
        <text>GTP + H2O = GDP + phosphate + H(+)</text>
        <dbReference type="Rhea" id="RHEA:19669"/>
        <dbReference type="ChEBI" id="CHEBI:15377"/>
        <dbReference type="ChEBI" id="CHEBI:15378"/>
        <dbReference type="ChEBI" id="CHEBI:37565"/>
        <dbReference type="ChEBI" id="CHEBI:43474"/>
        <dbReference type="ChEBI" id="CHEBI:58189"/>
        <dbReference type="EC" id="3.6.5.2"/>
    </reaction>
    <physiologicalReaction direction="left-to-right" evidence="16">
        <dbReference type="Rhea" id="RHEA:19670"/>
    </physiologicalReaction>
</comment>
<dbReference type="PROSITE" id="PS51421">
    <property type="entry name" value="RAS"/>
    <property type="match status" value="1"/>
</dbReference>
<sequence length="276" mass="30961">MDGVINNFPPPFTEYACPRRGQANFHQKTRAACKDGTAGNVGLKVVKSIVIGDLSVGKTSLINRYCRNLFEKDYKPTIGVEFELKKYMIIGQEFHMQMWDTSGEERFKSITGAYYRGAHVVIVVFDLNDPHSFHATNNWLNDALDKTRNTTPEIFLIGNKLDLMKEHILESVREKSINLANEINAEYWEVSAKSGENVKEMFARVAVLCFDQAVLRETENLRDTSKPQIGSGGIKTSRNQSQTIVLGRADSPSGSPDYIHRAYSKDKKSKCCGGPT</sequence>
<dbReference type="SMART" id="SM00175">
    <property type="entry name" value="RAB"/>
    <property type="match status" value="1"/>
</dbReference>
<evidence type="ECO:0000256" key="18">
    <source>
        <dbReference type="ARBA" id="ARBA00067830"/>
    </source>
</evidence>
<evidence type="ECO:0000313" key="21">
    <source>
        <dbReference type="Proteomes" id="UP000594262"/>
    </source>
</evidence>
<protein>
    <recommendedName>
        <fullName evidence="18">Ras-related protein Rab-36</fullName>
        <ecNumber evidence="3">3.6.5.2</ecNumber>
    </recommendedName>
</protein>
<comment type="subcellular location">
    <subcellularLocation>
        <location evidence="15">Golgi apparatus membrane</location>
        <topology evidence="15">Lipid-anchor</topology>
    </subcellularLocation>
</comment>
<name>A0A7M5UL40_9CNID</name>
<dbReference type="InterPro" id="IPR005225">
    <property type="entry name" value="Small_GTP-bd"/>
</dbReference>
<evidence type="ECO:0000313" key="20">
    <source>
        <dbReference type="EnsemblMetazoa" id="CLYHEMP000774.1"/>
    </source>
</evidence>
<keyword evidence="10" id="KW-0333">Golgi apparatus</keyword>
<dbReference type="Proteomes" id="UP000594262">
    <property type="component" value="Unplaced"/>
</dbReference>
<feature type="region of interest" description="Disordered" evidence="19">
    <location>
        <begin position="223"/>
        <end position="260"/>
    </location>
</feature>
<dbReference type="SMART" id="SM00174">
    <property type="entry name" value="RHO"/>
    <property type="match status" value="1"/>
</dbReference>
<comment type="cofactor">
    <cofactor evidence="1">
        <name>Mg(2+)</name>
        <dbReference type="ChEBI" id="CHEBI:18420"/>
    </cofactor>
</comment>
<keyword evidence="12" id="KW-0472">Membrane</keyword>
<dbReference type="GO" id="GO:0046872">
    <property type="term" value="F:metal ion binding"/>
    <property type="evidence" value="ECO:0007669"/>
    <property type="project" value="UniProtKB-KW"/>
</dbReference>
<dbReference type="EC" id="3.6.5.2" evidence="3"/>
<evidence type="ECO:0000256" key="8">
    <source>
        <dbReference type="ARBA" id="ARBA00022842"/>
    </source>
</evidence>
<evidence type="ECO:0000256" key="15">
    <source>
        <dbReference type="ARBA" id="ARBA00037794"/>
    </source>
</evidence>
<dbReference type="SMART" id="SM00173">
    <property type="entry name" value="RAS"/>
    <property type="match status" value="1"/>
</dbReference>
<comment type="similarity">
    <text evidence="2">Belongs to the small GTPase superfamily. Rab family.</text>
</comment>
<evidence type="ECO:0000256" key="9">
    <source>
        <dbReference type="ARBA" id="ARBA00022927"/>
    </source>
</evidence>
<organism evidence="20 21">
    <name type="scientific">Clytia hemisphaerica</name>
    <dbReference type="NCBI Taxonomy" id="252671"/>
    <lineage>
        <taxon>Eukaryota</taxon>
        <taxon>Metazoa</taxon>
        <taxon>Cnidaria</taxon>
        <taxon>Hydrozoa</taxon>
        <taxon>Hydroidolina</taxon>
        <taxon>Leptothecata</taxon>
        <taxon>Obeliida</taxon>
        <taxon>Clytiidae</taxon>
        <taxon>Clytia</taxon>
    </lineage>
</organism>
<comment type="function">
    <text evidence="17">The small GTPases Rab are key regulators of intracellular membrane trafficking, from the formation of transport vesicles to their fusion with membranes. Rabs cycle between an inactive GDP-bound form and an active GTP-bound form that is able to recruit to membranes different sets of downstream effectors directly responsible for vesicle formation, movement, tethering and fusion.</text>
</comment>
<evidence type="ECO:0000256" key="11">
    <source>
        <dbReference type="ARBA" id="ARBA00023134"/>
    </source>
</evidence>
<dbReference type="NCBIfam" id="TIGR00231">
    <property type="entry name" value="small_GTP"/>
    <property type="match status" value="1"/>
</dbReference>
<evidence type="ECO:0000256" key="5">
    <source>
        <dbReference type="ARBA" id="ARBA00022723"/>
    </source>
</evidence>
<accession>A0A7M5UL40</accession>
<dbReference type="PRINTS" id="PR00449">
    <property type="entry name" value="RASTRNSFRMNG"/>
</dbReference>
<dbReference type="InterPro" id="IPR050227">
    <property type="entry name" value="Rab"/>
</dbReference>
<evidence type="ECO:0000256" key="12">
    <source>
        <dbReference type="ARBA" id="ARBA00023136"/>
    </source>
</evidence>
<dbReference type="GO" id="GO:0003925">
    <property type="term" value="F:G protein activity"/>
    <property type="evidence" value="ECO:0007669"/>
    <property type="project" value="UniProtKB-EC"/>
</dbReference>
<keyword evidence="11" id="KW-0342">GTP-binding</keyword>
<dbReference type="PROSITE" id="PS51419">
    <property type="entry name" value="RAB"/>
    <property type="match status" value="1"/>
</dbReference>
<dbReference type="InterPro" id="IPR001806">
    <property type="entry name" value="Small_GTPase"/>
</dbReference>
<dbReference type="PROSITE" id="PS51420">
    <property type="entry name" value="RHO"/>
    <property type="match status" value="1"/>
</dbReference>
<evidence type="ECO:0000256" key="16">
    <source>
        <dbReference type="ARBA" id="ARBA00047660"/>
    </source>
</evidence>
<evidence type="ECO:0000256" key="3">
    <source>
        <dbReference type="ARBA" id="ARBA00011984"/>
    </source>
</evidence>
<evidence type="ECO:0000256" key="17">
    <source>
        <dbReference type="ARBA" id="ARBA00058763"/>
    </source>
</evidence>
<evidence type="ECO:0000256" key="1">
    <source>
        <dbReference type="ARBA" id="ARBA00001946"/>
    </source>
</evidence>
<feature type="compositionally biased region" description="Polar residues" evidence="19">
    <location>
        <begin position="234"/>
        <end position="244"/>
    </location>
</feature>
<dbReference type="GO" id="GO:0000139">
    <property type="term" value="C:Golgi membrane"/>
    <property type="evidence" value="ECO:0007669"/>
    <property type="project" value="UniProtKB-SubCell"/>
</dbReference>
<dbReference type="RefSeq" id="XP_066921933.1">
    <property type="nucleotide sequence ID" value="XM_067065832.1"/>
</dbReference>
<evidence type="ECO:0000256" key="10">
    <source>
        <dbReference type="ARBA" id="ARBA00023034"/>
    </source>
</evidence>
<keyword evidence="8" id="KW-0460">Magnesium</keyword>
<evidence type="ECO:0000256" key="7">
    <source>
        <dbReference type="ARBA" id="ARBA00022801"/>
    </source>
</evidence>
<evidence type="ECO:0000256" key="2">
    <source>
        <dbReference type="ARBA" id="ARBA00006270"/>
    </source>
</evidence>
<dbReference type="AlphaFoldDB" id="A0A7M5UL40"/>
<evidence type="ECO:0000256" key="4">
    <source>
        <dbReference type="ARBA" id="ARBA00022448"/>
    </source>
</evidence>
<dbReference type="SUPFAM" id="SSF52540">
    <property type="entry name" value="P-loop containing nucleoside triphosphate hydrolases"/>
    <property type="match status" value="1"/>
</dbReference>
<dbReference type="PANTHER" id="PTHR47977">
    <property type="entry name" value="RAS-RELATED PROTEIN RAB"/>
    <property type="match status" value="1"/>
</dbReference>